<dbReference type="KEGG" id="kyr:CVV65_10965"/>
<name>A0A2K8N9T7_9BACL</name>
<dbReference type="InterPro" id="IPR016161">
    <property type="entry name" value="Ald_DH/histidinol_DH"/>
</dbReference>
<dbReference type="AlphaFoldDB" id="A0A2K8N9T7"/>
<dbReference type="FunFam" id="3.40.605.10:FF:000007">
    <property type="entry name" value="NAD/NADP-dependent betaine aldehyde dehydrogenase"/>
    <property type="match status" value="1"/>
</dbReference>
<dbReference type="RefSeq" id="WP_100668161.1">
    <property type="nucleotide sequence ID" value="NZ_CP024955.1"/>
</dbReference>
<accession>A0A2K8N9T7</accession>
<gene>
    <name evidence="6" type="ORF">CVV65_10965</name>
</gene>
<dbReference type="InterPro" id="IPR016163">
    <property type="entry name" value="Ald_DH_C"/>
</dbReference>
<dbReference type="InterPro" id="IPR029510">
    <property type="entry name" value="Ald_DH_CS_GLU"/>
</dbReference>
<dbReference type="InterPro" id="IPR016162">
    <property type="entry name" value="Ald_DH_N"/>
</dbReference>
<dbReference type="InterPro" id="IPR016160">
    <property type="entry name" value="Ald_DH_CS_CYS"/>
</dbReference>
<dbReference type="GO" id="GO:0016620">
    <property type="term" value="F:oxidoreductase activity, acting on the aldehyde or oxo group of donors, NAD or NADP as acceptor"/>
    <property type="evidence" value="ECO:0007669"/>
    <property type="project" value="InterPro"/>
</dbReference>
<reference evidence="7" key="1">
    <citation type="submission" date="2017-11" db="EMBL/GenBank/DDBJ databases">
        <title>Complete Genome Sequence of Kyrpidia sp. Strain EA-1, a thermophilic, hydrogen-oxidizing Bacterium, isolated from the Azores.</title>
        <authorList>
            <person name="Reiner J.E."/>
            <person name="Lapp C.J."/>
            <person name="Bunk B."/>
            <person name="Gescher J."/>
        </authorList>
    </citation>
    <scope>NUCLEOTIDE SEQUENCE [LARGE SCALE GENOMIC DNA]</scope>
    <source>
        <strain evidence="7">EA-1</strain>
    </source>
</reference>
<dbReference type="EMBL" id="CP024955">
    <property type="protein sequence ID" value="ATY85380.1"/>
    <property type="molecule type" value="Genomic_DNA"/>
</dbReference>
<dbReference type="PROSITE" id="PS00070">
    <property type="entry name" value="ALDEHYDE_DEHYDR_CYS"/>
    <property type="match status" value="1"/>
</dbReference>
<dbReference type="SUPFAM" id="SSF53720">
    <property type="entry name" value="ALDH-like"/>
    <property type="match status" value="1"/>
</dbReference>
<dbReference type="Gene3D" id="3.40.605.10">
    <property type="entry name" value="Aldehyde Dehydrogenase, Chain A, domain 1"/>
    <property type="match status" value="1"/>
</dbReference>
<sequence length="497" mass="53817">MSSSLELPAVSESVRRFVGEGPKRLLVGGRWIPSQSGRCFETLDPATGDVLTTVYEAGEEEVEAAVQAARRALDGPWKSLSPAERGRLLWRLSDLLEAHADELAQLESLDTGKPLTETMLVDIPYTVDHFRYYAGWTTKLSGEVLPVSAPGQYLAYTRREPVGVVGAIVPWNFPLMIAAWKVAPALACGNTVVLKPSELTPLTALRLGELALEAGIPRGVLNVVPGFGHVAGAALTRHPGVDKVSFTGSTRVGREIVQAAAGNFKRVTLELGGKSPNIVFPDADPDTVAGGIMMSIFFNQGEVCCAGSRLYLHKRAYDRVLAAVVDRARSIRQGVGVDMATQMGPLVSEPHMKRVLDYIERGVGEGARVLTGAKRKGDRGYFVEPTVLEARDEMVVAREEIFGPVLAVMPFEDVSDVVRRANASDYGLAAGVWTADVRQALRVAHELRAGTVWVNGYNLLDPTSPWGGFGHSGWGREMGLYALEHYTEVKSVWVNLS</sequence>
<dbReference type="FunFam" id="3.40.309.10:FF:000012">
    <property type="entry name" value="Betaine aldehyde dehydrogenase"/>
    <property type="match status" value="1"/>
</dbReference>
<dbReference type="PANTHER" id="PTHR11699">
    <property type="entry name" value="ALDEHYDE DEHYDROGENASE-RELATED"/>
    <property type="match status" value="1"/>
</dbReference>
<dbReference type="OrthoDB" id="9758906at2"/>
<keyword evidence="2 4" id="KW-0560">Oxidoreductase</keyword>
<proteinExistence type="inferred from homology"/>
<comment type="similarity">
    <text evidence="1 4">Belongs to the aldehyde dehydrogenase family.</text>
</comment>
<evidence type="ECO:0000313" key="6">
    <source>
        <dbReference type="EMBL" id="ATY85380.1"/>
    </source>
</evidence>
<protein>
    <submittedName>
        <fullName evidence="6">Betaine-aldehyde dehydrogenase</fullName>
    </submittedName>
</protein>
<evidence type="ECO:0000259" key="5">
    <source>
        <dbReference type="Pfam" id="PF00171"/>
    </source>
</evidence>
<evidence type="ECO:0000256" key="1">
    <source>
        <dbReference type="ARBA" id="ARBA00009986"/>
    </source>
</evidence>
<evidence type="ECO:0000313" key="7">
    <source>
        <dbReference type="Proteomes" id="UP000231932"/>
    </source>
</evidence>
<dbReference type="Gene3D" id="3.40.309.10">
    <property type="entry name" value="Aldehyde Dehydrogenase, Chain A, domain 2"/>
    <property type="match status" value="1"/>
</dbReference>
<dbReference type="Proteomes" id="UP000231932">
    <property type="component" value="Chromosome"/>
</dbReference>
<evidence type="ECO:0000256" key="3">
    <source>
        <dbReference type="PROSITE-ProRule" id="PRU10007"/>
    </source>
</evidence>
<evidence type="ECO:0000256" key="2">
    <source>
        <dbReference type="ARBA" id="ARBA00023002"/>
    </source>
</evidence>
<dbReference type="InterPro" id="IPR015590">
    <property type="entry name" value="Aldehyde_DH_dom"/>
</dbReference>
<dbReference type="PROSITE" id="PS00687">
    <property type="entry name" value="ALDEHYDE_DEHYDR_GLU"/>
    <property type="match status" value="1"/>
</dbReference>
<feature type="active site" evidence="3">
    <location>
        <position position="270"/>
    </location>
</feature>
<feature type="domain" description="Aldehyde dehydrogenase" evidence="5">
    <location>
        <begin position="31"/>
        <end position="492"/>
    </location>
</feature>
<dbReference type="Pfam" id="PF00171">
    <property type="entry name" value="Aldedh"/>
    <property type="match status" value="1"/>
</dbReference>
<organism evidence="6 7">
    <name type="scientific">Kyrpidia spormannii</name>
    <dbReference type="NCBI Taxonomy" id="2055160"/>
    <lineage>
        <taxon>Bacteria</taxon>
        <taxon>Bacillati</taxon>
        <taxon>Bacillota</taxon>
        <taxon>Bacilli</taxon>
        <taxon>Bacillales</taxon>
        <taxon>Alicyclobacillaceae</taxon>
        <taxon>Kyrpidia</taxon>
    </lineage>
</organism>
<evidence type="ECO:0000256" key="4">
    <source>
        <dbReference type="RuleBase" id="RU003345"/>
    </source>
</evidence>
<keyword evidence="7" id="KW-1185">Reference proteome</keyword>